<evidence type="ECO:0000256" key="4">
    <source>
        <dbReference type="ARBA" id="ARBA00022741"/>
    </source>
</evidence>
<dbReference type="SUPFAM" id="SSF52540">
    <property type="entry name" value="P-loop containing nucleoside triphosphate hydrolases"/>
    <property type="match status" value="1"/>
</dbReference>
<dbReference type="NCBIfam" id="TIGR00634">
    <property type="entry name" value="recN"/>
    <property type="match status" value="1"/>
</dbReference>
<evidence type="ECO:0000256" key="3">
    <source>
        <dbReference type="ARBA" id="ARBA00021315"/>
    </source>
</evidence>
<evidence type="ECO:0000256" key="10">
    <source>
        <dbReference type="SAM" id="Coils"/>
    </source>
</evidence>
<keyword evidence="13" id="KW-1185">Reference proteome</keyword>
<proteinExistence type="inferred from homology"/>
<evidence type="ECO:0000256" key="8">
    <source>
        <dbReference type="ARBA" id="ARBA00033408"/>
    </source>
</evidence>
<evidence type="ECO:0000256" key="1">
    <source>
        <dbReference type="ARBA" id="ARBA00003618"/>
    </source>
</evidence>
<dbReference type="PIRSF" id="PIRSF003128">
    <property type="entry name" value="RecN"/>
    <property type="match status" value="1"/>
</dbReference>
<name>Q7V3S0_PROMM</name>
<accession>Q7V3S0</accession>
<dbReference type="RefSeq" id="WP_011131635.1">
    <property type="nucleotide sequence ID" value="NC_005071.1"/>
</dbReference>
<dbReference type="AlphaFoldDB" id="Q7V3S0"/>
<gene>
    <name evidence="12" type="primary">recN</name>
    <name evidence="12" type="ordered locus">PMT_2271</name>
</gene>
<dbReference type="Pfam" id="PF02463">
    <property type="entry name" value="SMC_N"/>
    <property type="match status" value="1"/>
</dbReference>
<feature type="coiled-coil region" evidence="10">
    <location>
        <begin position="176"/>
        <end position="210"/>
    </location>
</feature>
<evidence type="ECO:0000256" key="2">
    <source>
        <dbReference type="ARBA" id="ARBA00009441"/>
    </source>
</evidence>
<dbReference type="InterPro" id="IPR004604">
    <property type="entry name" value="DNA_recomb/repair_RecN"/>
</dbReference>
<organism evidence="12 13">
    <name type="scientific">Prochlorococcus marinus (strain MIT 9313)</name>
    <dbReference type="NCBI Taxonomy" id="74547"/>
    <lineage>
        <taxon>Bacteria</taxon>
        <taxon>Bacillati</taxon>
        <taxon>Cyanobacteriota</taxon>
        <taxon>Cyanophyceae</taxon>
        <taxon>Synechococcales</taxon>
        <taxon>Prochlorococcaceae</taxon>
        <taxon>Prochlorococcus</taxon>
    </lineage>
</organism>
<reference evidence="12 13" key="1">
    <citation type="journal article" date="2003" name="Nature">
        <title>Genome divergence in two Prochlorococcus ecotypes reflects oceanic niche differentiation.</title>
        <authorList>
            <person name="Rocap G."/>
            <person name="Larimer F.W."/>
            <person name="Lamerdin J.E."/>
            <person name="Malfatti S."/>
            <person name="Chain P."/>
            <person name="Ahlgren N.A."/>
            <person name="Arellano A."/>
            <person name="Coleman M."/>
            <person name="Hauser L."/>
            <person name="Hess W.R."/>
            <person name="Johnson Z.I."/>
            <person name="Land M.L."/>
            <person name="Lindell D."/>
            <person name="Post A.F."/>
            <person name="Regala W."/>
            <person name="Shah M."/>
            <person name="Shaw S.L."/>
            <person name="Steglich C."/>
            <person name="Sullivan M.B."/>
            <person name="Ting C.S."/>
            <person name="Tolonen A."/>
            <person name="Webb E.A."/>
            <person name="Zinser E.R."/>
            <person name="Chisholm S.W."/>
        </authorList>
    </citation>
    <scope>NUCLEOTIDE SEQUENCE [LARGE SCALE GENOMIC DNA]</scope>
    <source>
        <strain evidence="13">MIT 9313</strain>
    </source>
</reference>
<dbReference type="GO" id="GO:0009432">
    <property type="term" value="P:SOS response"/>
    <property type="evidence" value="ECO:0007669"/>
    <property type="project" value="TreeGrafter"/>
</dbReference>
<evidence type="ECO:0000256" key="6">
    <source>
        <dbReference type="ARBA" id="ARBA00022840"/>
    </source>
</evidence>
<dbReference type="GO" id="GO:0006281">
    <property type="term" value="P:DNA repair"/>
    <property type="evidence" value="ECO:0007669"/>
    <property type="project" value="UniProtKB-KW"/>
</dbReference>
<dbReference type="GO" id="GO:0006310">
    <property type="term" value="P:DNA recombination"/>
    <property type="evidence" value="ECO:0007669"/>
    <property type="project" value="InterPro"/>
</dbReference>
<protein>
    <recommendedName>
        <fullName evidence="3 9">DNA repair protein RecN</fullName>
    </recommendedName>
    <alternativeName>
        <fullName evidence="8 9">Recombination protein N</fullName>
    </alternativeName>
</protein>
<keyword evidence="5 9" id="KW-0227">DNA damage</keyword>
<dbReference type="PANTHER" id="PTHR11059">
    <property type="entry name" value="DNA REPAIR PROTEIN RECN"/>
    <property type="match status" value="1"/>
</dbReference>
<dbReference type="Proteomes" id="UP000001423">
    <property type="component" value="Chromosome"/>
</dbReference>
<dbReference type="InterPro" id="IPR003395">
    <property type="entry name" value="RecF/RecN/SMC_N"/>
</dbReference>
<evidence type="ECO:0000313" key="12">
    <source>
        <dbReference type="EMBL" id="CAE22445.1"/>
    </source>
</evidence>
<dbReference type="OrthoDB" id="9806954at2"/>
<dbReference type="InterPro" id="IPR027417">
    <property type="entry name" value="P-loop_NTPase"/>
</dbReference>
<evidence type="ECO:0000313" key="13">
    <source>
        <dbReference type="Proteomes" id="UP000001423"/>
    </source>
</evidence>
<keyword evidence="10" id="KW-0175">Coiled coil</keyword>
<comment type="similarity">
    <text evidence="2 9">Belongs to the RecN family.</text>
</comment>
<evidence type="ECO:0000256" key="5">
    <source>
        <dbReference type="ARBA" id="ARBA00022763"/>
    </source>
</evidence>
<feature type="domain" description="RecF/RecN/SMC N-terminal" evidence="11">
    <location>
        <begin position="7"/>
        <end position="515"/>
    </location>
</feature>
<sequence length="560" mass="61636">MLTGLLLQNIALIESLELEFSSGFTVLTGETGAGKSILLDALDAVLGGAQGASGVRLLRAGSDRARIEAAFQLSPALEQWLIGAEFDPEEELLISREWKRQEGDRFSSRCRLNGSTVNRQQLLELRPLLIDLTVQGQIQLLSRVGQQRLWLDRLGGSSLAEVKAQVADAWTDWRVAADALMALEQEQQRFEQERAEQEQQLEQLQAADLEDPDEQQRLEQDQDRLVHGVRLLEGLALLFGRLRDGADQGPSLQDHFSASIQELQAMAQLDGSLEPLRDQALDLGAGIDALLRSLDQYGLALESDPDHLERIQDRLSVLKRLQRRYGLDLAGLILRRDDLLHRLGAEGFAADLARLHQDENDRRQSRDQANAALHRERSNAAEALEASLLELLPPMGLANMRFKVDLTPCDPADHGADAVQFLFSANPGQPMAPLTEVASGGEMSRFLLALKTTLAAVDGSSTLLFDEIDAGVSGRVSGAMADLLQTLARQRQVFCVTHQPLVAAVADHHFRVSKHVEDGVTHSRVSRLRDTQERRQELADLAGGNQADAYAASLLDQRTA</sequence>
<dbReference type="HOGENOM" id="CLU_018297_3_1_3"/>
<dbReference type="CDD" id="cd03241">
    <property type="entry name" value="ABC_RecN"/>
    <property type="match status" value="1"/>
</dbReference>
<evidence type="ECO:0000259" key="11">
    <source>
        <dbReference type="Pfam" id="PF02463"/>
    </source>
</evidence>
<dbReference type="PANTHER" id="PTHR11059:SF0">
    <property type="entry name" value="DNA REPAIR PROTEIN RECN"/>
    <property type="match status" value="1"/>
</dbReference>
<dbReference type="GO" id="GO:0043590">
    <property type="term" value="C:bacterial nucleoid"/>
    <property type="evidence" value="ECO:0007669"/>
    <property type="project" value="TreeGrafter"/>
</dbReference>
<evidence type="ECO:0000256" key="7">
    <source>
        <dbReference type="ARBA" id="ARBA00023204"/>
    </source>
</evidence>
<dbReference type="KEGG" id="pmt:PMT_2271"/>
<keyword evidence="7 9" id="KW-0234">DNA repair</keyword>
<dbReference type="EMBL" id="BX548175">
    <property type="protein sequence ID" value="CAE22445.1"/>
    <property type="molecule type" value="Genomic_DNA"/>
</dbReference>
<dbReference type="eggNOG" id="COG0497">
    <property type="taxonomic scope" value="Bacteria"/>
</dbReference>
<dbReference type="GO" id="GO:0005524">
    <property type="term" value="F:ATP binding"/>
    <property type="evidence" value="ECO:0007669"/>
    <property type="project" value="UniProtKB-KW"/>
</dbReference>
<keyword evidence="4" id="KW-0547">Nucleotide-binding</keyword>
<keyword evidence="6" id="KW-0067">ATP-binding</keyword>
<dbReference type="Gene3D" id="3.40.50.300">
    <property type="entry name" value="P-loop containing nucleotide triphosphate hydrolases"/>
    <property type="match status" value="2"/>
</dbReference>
<comment type="function">
    <text evidence="1 9">May be involved in recombinational repair of damaged DNA.</text>
</comment>
<evidence type="ECO:0000256" key="9">
    <source>
        <dbReference type="PIRNR" id="PIRNR003128"/>
    </source>
</evidence>